<name>A0A8B0ST07_KLEPN</name>
<organism evidence="1">
    <name type="scientific">Klebsiella pneumoniae</name>
    <dbReference type="NCBI Taxonomy" id="573"/>
    <lineage>
        <taxon>Bacteria</taxon>
        <taxon>Pseudomonadati</taxon>
        <taxon>Pseudomonadota</taxon>
        <taxon>Gammaproteobacteria</taxon>
        <taxon>Enterobacterales</taxon>
        <taxon>Enterobacteriaceae</taxon>
        <taxon>Klebsiella/Raoultella group</taxon>
        <taxon>Klebsiella</taxon>
        <taxon>Klebsiella pneumoniae complex</taxon>
    </lineage>
</organism>
<reference evidence="1" key="1">
    <citation type="submission" date="2020-01" db="EMBL/GenBank/DDBJ databases">
        <authorList>
            <person name="Qin S."/>
        </authorList>
    </citation>
    <scope>NUCLEOTIDE SEQUENCE</scope>
    <source>
        <strain evidence="1">CVir17-16-YZ6g</strain>
        <plasmid evidence="1">p17-15-vir-like</plasmid>
    </source>
</reference>
<dbReference type="EMBL" id="MN956836">
    <property type="protein sequence ID" value="QTX13800.1"/>
    <property type="molecule type" value="Genomic_DNA"/>
</dbReference>
<proteinExistence type="predicted"/>
<dbReference type="AlphaFoldDB" id="A0A8B0ST07"/>
<accession>A0A8B0ST07</accession>
<sequence length="81" mass="9489">MNLNRGSIILITTPRRLKIQPMMESYRTGEPVNKLHHDVWENNVLLSRRKHCSCIPWKTDRLSEYSLLTDRLPQLSSAICI</sequence>
<protein>
    <submittedName>
        <fullName evidence="1">Uncharacterized protein</fullName>
    </submittedName>
</protein>
<keyword evidence="1" id="KW-0614">Plasmid</keyword>
<geneLocation type="plasmid" evidence="1">
    <name>p17-15-vir-like</name>
</geneLocation>
<evidence type="ECO:0000313" key="1">
    <source>
        <dbReference type="EMBL" id="QTX13800.1"/>
    </source>
</evidence>